<dbReference type="Proteomes" id="UP000001654">
    <property type="component" value="Chromosome"/>
</dbReference>
<dbReference type="HOGENOM" id="CLU_3190980_0_0_10"/>
<organism evidence="1 2">
    <name type="scientific">Zunongwangia profunda (strain DSM 18752 / CCTCC AB 206139 / SM-A87)</name>
    <name type="common">Wangia profunda</name>
    <dbReference type="NCBI Taxonomy" id="655815"/>
    <lineage>
        <taxon>Bacteria</taxon>
        <taxon>Pseudomonadati</taxon>
        <taxon>Bacteroidota</taxon>
        <taxon>Flavobacteriia</taxon>
        <taxon>Flavobacteriales</taxon>
        <taxon>Flavobacteriaceae</taxon>
        <taxon>Zunongwangia</taxon>
    </lineage>
</organism>
<name>D5BM52_ZUNPS</name>
<evidence type="ECO:0000313" key="1">
    <source>
        <dbReference type="EMBL" id="ADF54192.1"/>
    </source>
</evidence>
<sequence>MRNRENIENSERQSDIAQIRLLFQKMLGNIETAKTSAGTALILPYL</sequence>
<evidence type="ECO:0000313" key="2">
    <source>
        <dbReference type="Proteomes" id="UP000001654"/>
    </source>
</evidence>
<dbReference type="EMBL" id="CP001650">
    <property type="protein sequence ID" value="ADF54192.1"/>
    <property type="molecule type" value="Genomic_DNA"/>
</dbReference>
<proteinExistence type="predicted"/>
<dbReference type="AlphaFoldDB" id="D5BM52"/>
<gene>
    <name evidence="1" type="ordered locus">ZPR_3886</name>
</gene>
<keyword evidence="2" id="KW-1185">Reference proteome</keyword>
<accession>D5BM52</accession>
<dbReference type="KEGG" id="zpr:ZPR_3886"/>
<protein>
    <submittedName>
        <fullName evidence="1">Uncharacterized protein</fullName>
    </submittedName>
</protein>
<dbReference type="RefSeq" id="WP_013073276.1">
    <property type="nucleotide sequence ID" value="NC_014041.1"/>
</dbReference>
<reference evidence="1 2" key="1">
    <citation type="journal article" date="2010" name="BMC Genomics">
        <title>The complete genome of Zunongwangia profunda SM-A87 reveals its adaptation to the deep-sea environment and ecological role in sedimentary organic nitrogen degradation.</title>
        <authorList>
            <person name="Qin Q.L."/>
            <person name="Zhang X.Y."/>
            <person name="Wang X.M."/>
            <person name="Liu G.M."/>
            <person name="Chen X.L."/>
            <person name="Xie B.B."/>
            <person name="Dang H.Y."/>
            <person name="Zhou B.C."/>
            <person name="Yu J."/>
            <person name="Zhang Y.Z."/>
        </authorList>
    </citation>
    <scope>NUCLEOTIDE SEQUENCE [LARGE SCALE GENOMIC DNA]</scope>
    <source>
        <strain evidence="2">DSM 18752 / CCTCC AB 206139 / SM-A87</strain>
    </source>
</reference>